<dbReference type="PANTHER" id="PTHR24240">
    <property type="entry name" value="OPSIN"/>
    <property type="match status" value="1"/>
</dbReference>
<keyword evidence="4" id="KW-0297">G-protein coupled receptor</keyword>
<organism evidence="11 12">
    <name type="scientific">Rotaria sordida</name>
    <dbReference type="NCBI Taxonomy" id="392033"/>
    <lineage>
        <taxon>Eukaryota</taxon>
        <taxon>Metazoa</taxon>
        <taxon>Spiralia</taxon>
        <taxon>Gnathifera</taxon>
        <taxon>Rotifera</taxon>
        <taxon>Eurotatoria</taxon>
        <taxon>Bdelloidea</taxon>
        <taxon>Philodinida</taxon>
        <taxon>Philodinidae</taxon>
        <taxon>Rotaria</taxon>
    </lineage>
</organism>
<feature type="transmembrane region" description="Helical" evidence="8">
    <location>
        <begin position="162"/>
        <end position="192"/>
    </location>
</feature>
<feature type="domain" description="G-protein coupled receptors family 1 profile" evidence="9">
    <location>
        <begin position="24"/>
        <end position="293"/>
    </location>
</feature>
<evidence type="ECO:0000313" key="13">
    <source>
        <dbReference type="Proteomes" id="UP000663870"/>
    </source>
</evidence>
<evidence type="ECO:0000256" key="7">
    <source>
        <dbReference type="ARBA" id="ARBA00023224"/>
    </source>
</evidence>
<gene>
    <name evidence="10" type="ORF">JXQ802_LOCUS8790</name>
    <name evidence="11" type="ORF">ZHD862_LOCUS10165</name>
</gene>
<evidence type="ECO:0000256" key="1">
    <source>
        <dbReference type="ARBA" id="ARBA00004141"/>
    </source>
</evidence>
<proteinExistence type="predicted"/>
<evidence type="ECO:0000256" key="4">
    <source>
        <dbReference type="ARBA" id="ARBA00023040"/>
    </source>
</evidence>
<dbReference type="AlphaFoldDB" id="A0A814DDR5"/>
<protein>
    <recommendedName>
        <fullName evidence="9">G-protein coupled receptors family 1 profile domain-containing protein</fullName>
    </recommendedName>
</protein>
<dbReference type="Pfam" id="PF10323">
    <property type="entry name" value="7TM_GPCR_Srv"/>
    <property type="match status" value="1"/>
</dbReference>
<evidence type="ECO:0000256" key="6">
    <source>
        <dbReference type="ARBA" id="ARBA00023170"/>
    </source>
</evidence>
<evidence type="ECO:0000256" key="2">
    <source>
        <dbReference type="ARBA" id="ARBA00022692"/>
    </source>
</evidence>
<keyword evidence="7" id="KW-0807">Transducer</keyword>
<feature type="transmembrane region" description="Helical" evidence="8">
    <location>
        <begin position="80"/>
        <end position="111"/>
    </location>
</feature>
<dbReference type="Proteomes" id="UP000663870">
    <property type="component" value="Unassembled WGS sequence"/>
</dbReference>
<keyword evidence="6" id="KW-0675">Receptor</keyword>
<evidence type="ECO:0000259" key="9">
    <source>
        <dbReference type="PROSITE" id="PS50262"/>
    </source>
</evidence>
<evidence type="ECO:0000313" key="12">
    <source>
        <dbReference type="Proteomes" id="UP000663864"/>
    </source>
</evidence>
<evidence type="ECO:0000313" key="11">
    <source>
        <dbReference type="EMBL" id="CAF0953977.1"/>
    </source>
</evidence>
<dbReference type="SUPFAM" id="SSF81321">
    <property type="entry name" value="Family A G protein-coupled receptor-like"/>
    <property type="match status" value="1"/>
</dbReference>
<keyword evidence="3 8" id="KW-1133">Transmembrane helix</keyword>
<keyword evidence="5 8" id="KW-0472">Membrane</keyword>
<dbReference type="Gene3D" id="1.20.1070.10">
    <property type="entry name" value="Rhodopsin 7-helix transmembrane proteins"/>
    <property type="match status" value="1"/>
</dbReference>
<evidence type="ECO:0000256" key="8">
    <source>
        <dbReference type="SAM" id="Phobius"/>
    </source>
</evidence>
<feature type="transmembrane region" description="Helical" evidence="8">
    <location>
        <begin position="123"/>
        <end position="142"/>
    </location>
</feature>
<name>A0A814DDR5_9BILA</name>
<dbReference type="CDD" id="cd00637">
    <property type="entry name" value="7tm_classA_rhodopsin-like"/>
    <property type="match status" value="1"/>
</dbReference>
<dbReference type="PROSITE" id="PS50262">
    <property type="entry name" value="G_PROTEIN_RECEP_F1_2"/>
    <property type="match status" value="1"/>
</dbReference>
<feature type="transmembrane region" description="Helical" evidence="8">
    <location>
        <begin position="45"/>
        <end position="68"/>
    </location>
</feature>
<evidence type="ECO:0000313" key="10">
    <source>
        <dbReference type="EMBL" id="CAF0893619.1"/>
    </source>
</evidence>
<feature type="transmembrane region" description="Helical" evidence="8">
    <location>
        <begin position="230"/>
        <end position="251"/>
    </location>
</feature>
<dbReference type="Proteomes" id="UP000663864">
    <property type="component" value="Unassembled WGS sequence"/>
</dbReference>
<dbReference type="EMBL" id="CAJNOL010000157">
    <property type="protein sequence ID" value="CAF0893619.1"/>
    <property type="molecule type" value="Genomic_DNA"/>
</dbReference>
<comment type="caution">
    <text evidence="11">The sequence shown here is derived from an EMBL/GenBank/DDBJ whole genome shotgun (WGS) entry which is preliminary data.</text>
</comment>
<reference evidence="11" key="1">
    <citation type="submission" date="2021-02" db="EMBL/GenBank/DDBJ databases">
        <authorList>
            <person name="Nowell W R."/>
        </authorList>
    </citation>
    <scope>NUCLEOTIDE SEQUENCE</scope>
</reference>
<feature type="transmembrane region" description="Helical" evidence="8">
    <location>
        <begin position="6"/>
        <end position="33"/>
    </location>
</feature>
<feature type="transmembrane region" description="Helical" evidence="8">
    <location>
        <begin position="263"/>
        <end position="284"/>
    </location>
</feature>
<sequence length="300" mass="34576">MLSDQFFIVNYSLAIVFSIVGLSLCLLTIVITITHRQCHNFTNVLSCNTCTAVTLYFIFRILTCIYGLRQDWQFHQPACIFRAYCSLALCAALCYSYSIQATSRLFFAVFYKHKYLLTWRTHWIMIIVNWIISFIISIQPFFYQHGFELEIESRSCVVTPKIVSISMYTLVIIFIIPLIVVTIFGGIIVYYVRQSSRRIAAVVSNVAENASTVQVSKRYGKRELKLLKNLMIQSSIISCGGILYLILVVWYATQQQSPPESLYLLALNSITVFTTLMTIVLFLLNKTIRKITLKYLFRLC</sequence>
<keyword evidence="13" id="KW-1185">Reference proteome</keyword>
<dbReference type="InterPro" id="IPR019426">
    <property type="entry name" value="7TM_GPCR_serpentine_rcpt_Srv"/>
</dbReference>
<dbReference type="EMBL" id="CAJNOT010000360">
    <property type="protein sequence ID" value="CAF0953977.1"/>
    <property type="molecule type" value="Genomic_DNA"/>
</dbReference>
<dbReference type="GO" id="GO:0004930">
    <property type="term" value="F:G protein-coupled receptor activity"/>
    <property type="evidence" value="ECO:0007669"/>
    <property type="project" value="UniProtKB-KW"/>
</dbReference>
<dbReference type="GO" id="GO:0016020">
    <property type="term" value="C:membrane"/>
    <property type="evidence" value="ECO:0007669"/>
    <property type="project" value="UniProtKB-SubCell"/>
</dbReference>
<evidence type="ECO:0000256" key="5">
    <source>
        <dbReference type="ARBA" id="ARBA00023136"/>
    </source>
</evidence>
<evidence type="ECO:0000256" key="3">
    <source>
        <dbReference type="ARBA" id="ARBA00022989"/>
    </source>
</evidence>
<comment type="subcellular location">
    <subcellularLocation>
        <location evidence="1">Membrane</location>
        <topology evidence="1">Multi-pass membrane protein</topology>
    </subcellularLocation>
</comment>
<accession>A0A814DDR5</accession>
<keyword evidence="2 8" id="KW-0812">Transmembrane</keyword>
<dbReference type="InterPro" id="IPR017452">
    <property type="entry name" value="GPCR_Rhodpsn_7TM"/>
</dbReference>
<dbReference type="InterPro" id="IPR050125">
    <property type="entry name" value="GPCR_opsins"/>
</dbReference>